<dbReference type="GO" id="GO:0016740">
    <property type="term" value="F:transferase activity"/>
    <property type="evidence" value="ECO:0007669"/>
    <property type="project" value="UniProtKB-KW"/>
</dbReference>
<keyword evidence="1" id="KW-0808">Transferase</keyword>
<dbReference type="Gene3D" id="3.40.50.2000">
    <property type="entry name" value="Glycogen Phosphorylase B"/>
    <property type="match status" value="1"/>
</dbReference>
<dbReference type="Proteomes" id="UP000270757">
    <property type="component" value="Unassembled WGS sequence"/>
</dbReference>
<proteinExistence type="predicted"/>
<organism evidence="1 2">
    <name type="scientific">Legionella taurinensis</name>
    <dbReference type="NCBI Taxonomy" id="70611"/>
    <lineage>
        <taxon>Bacteria</taxon>
        <taxon>Pseudomonadati</taxon>
        <taxon>Pseudomonadota</taxon>
        <taxon>Gammaproteobacteria</taxon>
        <taxon>Legionellales</taxon>
        <taxon>Legionellaceae</taxon>
        <taxon>Legionella</taxon>
    </lineage>
</organism>
<accession>A0A3A5LBV3</accession>
<evidence type="ECO:0000313" key="2">
    <source>
        <dbReference type="Proteomes" id="UP000270757"/>
    </source>
</evidence>
<reference evidence="1 2" key="1">
    <citation type="submission" date="2018-09" db="EMBL/GenBank/DDBJ databases">
        <title>Draft genome sequences of Legionella taurinensis isolated from water samples.</title>
        <authorList>
            <person name="Chakeri A."/>
            <person name="Allerberger F."/>
            <person name="Kundi M."/>
            <person name="Ruppitsch W."/>
            <person name="Schmid D."/>
        </authorList>
    </citation>
    <scope>NUCLEOTIDE SEQUENCE [LARGE SCALE GENOMIC DNA]</scope>
    <source>
        <strain evidence="1 2">4570-18-6</strain>
    </source>
</reference>
<sequence length="404" mass="46936">MQFIKKFFKSSMPCTAPKKRSVVFYRHSYYHFYYLAKALRKRGWDAIVVNLEPTDGINANFYHGEDMNLYDEDPVQFNKNIKNFFQEAKSKYRLMHFAGDGYLSFFPGNTTSNEPSDIIEWKQAGNKVAYTISGCNSGISQSSISSWSMADNGLKVCDRCIWQNNEEVCSDAKNLRWGKKVSNYCDLIFTETLPALDFMGAKKNTIREPVTTCLDRTIWRSNLSIPHHHWVDKKTEEILIYHAVGNYDTRHSETRNIKGTPFVFEAIERLKAEGYPVKLMFITNQSNEVIKYYQAQADIIVDQLNFGRYGANAREGMMLGKPVICYLNQFEYKEEDKLLSLQECPLVSATEDSVYKELKNLIVNKELRLTIGNASREYALKWHDAEACAERYERIYDELFKETR</sequence>
<gene>
    <name evidence="1" type="ORF">D6J04_06445</name>
</gene>
<dbReference type="SUPFAM" id="SSF53756">
    <property type="entry name" value="UDP-Glycosyltransferase/glycogen phosphorylase"/>
    <property type="match status" value="1"/>
</dbReference>
<dbReference type="AlphaFoldDB" id="A0A3A5LBV3"/>
<comment type="caution">
    <text evidence="1">The sequence shown here is derived from an EMBL/GenBank/DDBJ whole genome shotgun (WGS) entry which is preliminary data.</text>
</comment>
<dbReference type="RefSeq" id="WP_115300588.1">
    <property type="nucleotide sequence ID" value="NZ_QZWB01000005.1"/>
</dbReference>
<evidence type="ECO:0000313" key="1">
    <source>
        <dbReference type="EMBL" id="RJT47769.1"/>
    </source>
</evidence>
<name>A0A3A5LBV3_9GAMM</name>
<dbReference type="EMBL" id="QZWB01000005">
    <property type="protein sequence ID" value="RJT47769.1"/>
    <property type="molecule type" value="Genomic_DNA"/>
</dbReference>
<protein>
    <submittedName>
        <fullName evidence="1">Glycosyltransferase family 1 protein</fullName>
    </submittedName>
</protein>